<evidence type="ECO:0000256" key="9">
    <source>
        <dbReference type="ARBA" id="ARBA00048793"/>
    </source>
</evidence>
<dbReference type="Gene3D" id="3.40.50.720">
    <property type="entry name" value="NAD(P)-binding Rossmann-like Domain"/>
    <property type="match status" value="1"/>
</dbReference>
<dbReference type="InterPro" id="IPR013328">
    <property type="entry name" value="6PGD_dom2"/>
</dbReference>
<dbReference type="PANTHER" id="PTHR21708:SF26">
    <property type="entry name" value="2-DEHYDROPANTOATE 2-REDUCTASE"/>
    <property type="match status" value="1"/>
</dbReference>
<dbReference type="SUPFAM" id="SSF48179">
    <property type="entry name" value="6-phosphogluconate dehydrogenase C-terminal domain-like"/>
    <property type="match status" value="1"/>
</dbReference>
<evidence type="ECO:0000313" key="13">
    <source>
        <dbReference type="EMBL" id="MBK1662540.1"/>
    </source>
</evidence>
<sequence length="306" mass="32780">MRILFVGAGATGGYFGGRLAQAGRDVTFLVRSGRAEQLRRDGLTLLSPHGDVTLQPKLVLVDSIGAPYDAVVLAVKAYGLDQAIDDMAPAIGPDTMIMPLLNGMRHVEVIRERHGAALIGGVCKVATTVDADGRIRQLAPFQELAYGELDGTSSQRTAALDAAMRDAGFAARLTPTIEREMWEKWTLLATMGGMCCLMRGTIGEIEAAPGGREFTLRLLDEVVRVISTDGVAPNQGFLETITRQLVQEGSPMASSMYRDLITGQPVEADQILGDLVARAKRHGIDTPLLSAAYAHLCVHVAQKARS</sequence>
<keyword evidence="14" id="KW-1185">Reference proteome</keyword>
<dbReference type="SUPFAM" id="SSF51735">
    <property type="entry name" value="NAD(P)-binding Rossmann-fold domains"/>
    <property type="match status" value="1"/>
</dbReference>
<evidence type="ECO:0000259" key="12">
    <source>
        <dbReference type="Pfam" id="PF08546"/>
    </source>
</evidence>
<comment type="pathway">
    <text evidence="1 10">Cofactor biosynthesis; (R)-pantothenate biosynthesis; (R)-pantoate from 3-methyl-2-oxobutanoate: step 2/2.</text>
</comment>
<dbReference type="EC" id="1.1.1.169" evidence="3 10"/>
<dbReference type="Gene3D" id="1.10.1040.10">
    <property type="entry name" value="N-(1-d-carboxylethyl)-l-norvaline Dehydrogenase, domain 2"/>
    <property type="match status" value="1"/>
</dbReference>
<accession>A0ABS1D862</accession>
<dbReference type="PANTHER" id="PTHR21708">
    <property type="entry name" value="PROBABLE 2-DEHYDROPANTOATE 2-REDUCTASE"/>
    <property type="match status" value="1"/>
</dbReference>
<dbReference type="InterPro" id="IPR013752">
    <property type="entry name" value="KPA_reductase"/>
</dbReference>
<organism evidence="13 14">
    <name type="scientific">Paracraurococcus ruber</name>
    <dbReference type="NCBI Taxonomy" id="77675"/>
    <lineage>
        <taxon>Bacteria</taxon>
        <taxon>Pseudomonadati</taxon>
        <taxon>Pseudomonadota</taxon>
        <taxon>Alphaproteobacteria</taxon>
        <taxon>Acetobacterales</taxon>
        <taxon>Roseomonadaceae</taxon>
        <taxon>Paracraurococcus</taxon>
    </lineage>
</organism>
<comment type="catalytic activity">
    <reaction evidence="9 10">
        <text>(R)-pantoate + NADP(+) = 2-dehydropantoate + NADPH + H(+)</text>
        <dbReference type="Rhea" id="RHEA:16233"/>
        <dbReference type="ChEBI" id="CHEBI:11561"/>
        <dbReference type="ChEBI" id="CHEBI:15378"/>
        <dbReference type="ChEBI" id="CHEBI:15980"/>
        <dbReference type="ChEBI" id="CHEBI:57783"/>
        <dbReference type="ChEBI" id="CHEBI:58349"/>
        <dbReference type="EC" id="1.1.1.169"/>
    </reaction>
</comment>
<dbReference type="EMBL" id="NRSG01000604">
    <property type="protein sequence ID" value="MBK1662540.1"/>
    <property type="molecule type" value="Genomic_DNA"/>
</dbReference>
<evidence type="ECO:0000259" key="11">
    <source>
        <dbReference type="Pfam" id="PF02558"/>
    </source>
</evidence>
<keyword evidence="6 10" id="KW-0521">NADP</keyword>
<keyword evidence="7 10" id="KW-0560">Oxidoreductase</keyword>
<evidence type="ECO:0000256" key="5">
    <source>
        <dbReference type="ARBA" id="ARBA00022655"/>
    </source>
</evidence>
<evidence type="ECO:0000256" key="7">
    <source>
        <dbReference type="ARBA" id="ARBA00023002"/>
    </source>
</evidence>
<dbReference type="RefSeq" id="WP_133220979.1">
    <property type="nucleotide sequence ID" value="NZ_NRSG01000604.1"/>
</dbReference>
<comment type="function">
    <text evidence="10">Catalyzes the NADPH-dependent reduction of ketopantoate into pantoic acid.</text>
</comment>
<keyword evidence="5 10" id="KW-0566">Pantothenate biosynthesis</keyword>
<evidence type="ECO:0000313" key="14">
    <source>
        <dbReference type="Proteomes" id="UP000697995"/>
    </source>
</evidence>
<evidence type="ECO:0000256" key="4">
    <source>
        <dbReference type="ARBA" id="ARBA00019465"/>
    </source>
</evidence>
<name>A0ABS1D862_9PROT</name>
<evidence type="ECO:0000256" key="10">
    <source>
        <dbReference type="RuleBase" id="RU362068"/>
    </source>
</evidence>
<evidence type="ECO:0000256" key="2">
    <source>
        <dbReference type="ARBA" id="ARBA00007870"/>
    </source>
</evidence>
<evidence type="ECO:0000256" key="1">
    <source>
        <dbReference type="ARBA" id="ARBA00004994"/>
    </source>
</evidence>
<comment type="similarity">
    <text evidence="2 10">Belongs to the ketopantoate reductase family.</text>
</comment>
<dbReference type="InterPro" id="IPR051402">
    <property type="entry name" value="KPR-Related"/>
</dbReference>
<reference evidence="13 14" key="1">
    <citation type="journal article" date="2020" name="Microorganisms">
        <title>Osmotic Adaptation and Compatible Solute Biosynthesis of Phototrophic Bacteria as Revealed from Genome Analyses.</title>
        <authorList>
            <person name="Imhoff J.F."/>
            <person name="Rahn T."/>
            <person name="Kunzel S."/>
            <person name="Keller A."/>
            <person name="Neulinger S.C."/>
        </authorList>
    </citation>
    <scope>NUCLEOTIDE SEQUENCE [LARGE SCALE GENOMIC DNA]</scope>
    <source>
        <strain evidence="13 14">DSM 15382</strain>
    </source>
</reference>
<dbReference type="Pfam" id="PF02558">
    <property type="entry name" value="ApbA"/>
    <property type="match status" value="1"/>
</dbReference>
<dbReference type="InterPro" id="IPR036291">
    <property type="entry name" value="NAD(P)-bd_dom_sf"/>
</dbReference>
<gene>
    <name evidence="13" type="ORF">CKO45_30645</name>
</gene>
<dbReference type="Proteomes" id="UP000697995">
    <property type="component" value="Unassembled WGS sequence"/>
</dbReference>
<evidence type="ECO:0000256" key="6">
    <source>
        <dbReference type="ARBA" id="ARBA00022857"/>
    </source>
</evidence>
<comment type="caution">
    <text evidence="13">The sequence shown here is derived from an EMBL/GenBank/DDBJ whole genome shotgun (WGS) entry which is preliminary data.</text>
</comment>
<feature type="domain" description="Ketopantoate reductase C-terminal" evidence="12">
    <location>
        <begin position="177"/>
        <end position="296"/>
    </location>
</feature>
<dbReference type="InterPro" id="IPR003710">
    <property type="entry name" value="ApbA"/>
</dbReference>
<dbReference type="InterPro" id="IPR008927">
    <property type="entry name" value="6-PGluconate_DH-like_C_sf"/>
</dbReference>
<protein>
    <recommendedName>
        <fullName evidence="4 10">2-dehydropantoate 2-reductase</fullName>
        <ecNumber evidence="3 10">1.1.1.169</ecNumber>
    </recommendedName>
    <alternativeName>
        <fullName evidence="8 10">Ketopantoate reductase</fullName>
    </alternativeName>
</protein>
<dbReference type="NCBIfam" id="TIGR00745">
    <property type="entry name" value="apbA_panE"/>
    <property type="match status" value="1"/>
</dbReference>
<dbReference type="InterPro" id="IPR013332">
    <property type="entry name" value="KPR_N"/>
</dbReference>
<dbReference type="Pfam" id="PF08546">
    <property type="entry name" value="ApbA_C"/>
    <property type="match status" value="1"/>
</dbReference>
<evidence type="ECO:0000256" key="3">
    <source>
        <dbReference type="ARBA" id="ARBA00013014"/>
    </source>
</evidence>
<feature type="domain" description="Ketopantoate reductase N-terminal" evidence="11">
    <location>
        <begin position="3"/>
        <end position="150"/>
    </location>
</feature>
<evidence type="ECO:0000256" key="8">
    <source>
        <dbReference type="ARBA" id="ARBA00032024"/>
    </source>
</evidence>
<proteinExistence type="inferred from homology"/>